<evidence type="ECO:0000256" key="1">
    <source>
        <dbReference type="SAM" id="MobiDB-lite"/>
    </source>
</evidence>
<gene>
    <name evidence="2" type="ORF">MES5069_1360010</name>
</gene>
<feature type="compositionally biased region" description="Polar residues" evidence="1">
    <location>
        <begin position="9"/>
        <end position="31"/>
    </location>
</feature>
<keyword evidence="3" id="KW-1185">Reference proteome</keyword>
<dbReference type="EMBL" id="CAKXZT010000042">
    <property type="protein sequence ID" value="CAH2396489.1"/>
    <property type="molecule type" value="Genomic_DNA"/>
</dbReference>
<comment type="caution">
    <text evidence="2">The sequence shown here is derived from an EMBL/GenBank/DDBJ whole genome shotgun (WGS) entry which is preliminary data.</text>
</comment>
<accession>A0ABN8JEH8</accession>
<feature type="region of interest" description="Disordered" evidence="1">
    <location>
        <begin position="1"/>
        <end position="31"/>
    </location>
</feature>
<reference evidence="2 3" key="1">
    <citation type="submission" date="2022-03" db="EMBL/GenBank/DDBJ databases">
        <authorList>
            <person name="Brunel B."/>
        </authorList>
    </citation>
    <scope>NUCLEOTIDE SEQUENCE [LARGE SCALE GENOMIC DNA]</scope>
    <source>
        <strain evidence="2">STM5069sample</strain>
    </source>
</reference>
<name>A0ABN8JEH8_9HYPH</name>
<feature type="region of interest" description="Disordered" evidence="1">
    <location>
        <begin position="59"/>
        <end position="85"/>
    </location>
</feature>
<evidence type="ECO:0000313" key="2">
    <source>
        <dbReference type="EMBL" id="CAH2396489.1"/>
    </source>
</evidence>
<evidence type="ECO:0000313" key="3">
    <source>
        <dbReference type="Proteomes" id="UP001153050"/>
    </source>
</evidence>
<proteinExistence type="predicted"/>
<sequence>MIRFWAPVQRSSQPNGPNVSASASRSHQGLSTLTIRRWQQETGGEAIREADGIGFEDAKSLAAACSPPPPSLITDTSSEIEELLS</sequence>
<organism evidence="2 3">
    <name type="scientific">Mesorhizobium escarrei</name>
    <dbReference type="NCBI Taxonomy" id="666018"/>
    <lineage>
        <taxon>Bacteria</taxon>
        <taxon>Pseudomonadati</taxon>
        <taxon>Pseudomonadota</taxon>
        <taxon>Alphaproteobacteria</taxon>
        <taxon>Hyphomicrobiales</taxon>
        <taxon>Phyllobacteriaceae</taxon>
        <taxon>Mesorhizobium</taxon>
    </lineage>
</organism>
<protein>
    <submittedName>
        <fullName evidence="2">Uncharacterized protein</fullName>
    </submittedName>
</protein>
<dbReference type="Proteomes" id="UP001153050">
    <property type="component" value="Unassembled WGS sequence"/>
</dbReference>